<dbReference type="InterPro" id="IPR051326">
    <property type="entry name" value="Kynurenine-oxoglutarate_AT"/>
</dbReference>
<feature type="domain" description="Aminotransferase class I/classII large" evidence="6">
    <location>
        <begin position="58"/>
        <end position="450"/>
    </location>
</feature>
<evidence type="ECO:0000256" key="2">
    <source>
        <dbReference type="ARBA" id="ARBA00007441"/>
    </source>
</evidence>
<dbReference type="EnsemblProtists" id="PYU1_T003079">
    <property type="protein sequence ID" value="PYU1_T003079"/>
    <property type="gene ID" value="PYU1_G003075"/>
</dbReference>
<dbReference type="CDD" id="cd00609">
    <property type="entry name" value="AAT_like"/>
    <property type="match status" value="1"/>
</dbReference>
<comment type="similarity">
    <text evidence="2">Belongs to the class-I pyridoxal-phosphate-dependent aminotransferase family.</text>
</comment>
<dbReference type="InterPro" id="IPR015421">
    <property type="entry name" value="PyrdxlP-dep_Trfase_major"/>
</dbReference>
<evidence type="ECO:0000256" key="4">
    <source>
        <dbReference type="ARBA" id="ARBA00022679"/>
    </source>
</evidence>
<protein>
    <recommendedName>
        <fullName evidence="6">Aminotransferase class I/classII large domain-containing protein</fullName>
    </recommendedName>
</protein>
<reference evidence="8" key="1">
    <citation type="journal article" date="2010" name="Genome Biol.">
        <title>Genome sequence of the necrotrophic plant pathogen Pythium ultimum reveals original pathogenicity mechanisms and effector repertoire.</title>
        <authorList>
            <person name="Levesque C.A."/>
            <person name="Brouwer H."/>
            <person name="Cano L."/>
            <person name="Hamilton J.P."/>
            <person name="Holt C."/>
            <person name="Huitema E."/>
            <person name="Raffaele S."/>
            <person name="Robideau G.P."/>
            <person name="Thines M."/>
            <person name="Win J."/>
            <person name="Zerillo M.M."/>
            <person name="Beakes G.W."/>
            <person name="Boore J.L."/>
            <person name="Busam D."/>
            <person name="Dumas B."/>
            <person name="Ferriera S."/>
            <person name="Fuerstenberg S.I."/>
            <person name="Gachon C.M."/>
            <person name="Gaulin E."/>
            <person name="Govers F."/>
            <person name="Grenville-Briggs L."/>
            <person name="Horner N."/>
            <person name="Hostetler J."/>
            <person name="Jiang R.H."/>
            <person name="Johnson J."/>
            <person name="Krajaejun T."/>
            <person name="Lin H."/>
            <person name="Meijer H.J."/>
            <person name="Moore B."/>
            <person name="Morris P."/>
            <person name="Phuntmart V."/>
            <person name="Puiu D."/>
            <person name="Shetty J."/>
            <person name="Stajich J.E."/>
            <person name="Tripathy S."/>
            <person name="Wawra S."/>
            <person name="van West P."/>
            <person name="Whitty B.R."/>
            <person name="Coutinho P.M."/>
            <person name="Henrissat B."/>
            <person name="Martin F."/>
            <person name="Thomas P.D."/>
            <person name="Tyler B.M."/>
            <person name="De Vries R.P."/>
            <person name="Kamoun S."/>
            <person name="Yandell M."/>
            <person name="Tisserat N."/>
            <person name="Buell C.R."/>
        </authorList>
    </citation>
    <scope>NUCLEOTIDE SEQUENCE</scope>
    <source>
        <strain evidence="8">DAOM:BR144</strain>
    </source>
</reference>
<dbReference type="GO" id="GO:0016212">
    <property type="term" value="F:kynurenine-oxoglutarate transaminase activity"/>
    <property type="evidence" value="ECO:0007669"/>
    <property type="project" value="TreeGrafter"/>
</dbReference>
<dbReference type="Proteomes" id="UP000019132">
    <property type="component" value="Unassembled WGS sequence"/>
</dbReference>
<comment type="cofactor">
    <cofactor evidence="1">
        <name>pyridoxal 5'-phosphate</name>
        <dbReference type="ChEBI" id="CHEBI:597326"/>
    </cofactor>
</comment>
<name>K3WDN8_GLOUD</name>
<dbReference type="OMA" id="SQGANQY"/>
<dbReference type="InterPro" id="IPR004839">
    <property type="entry name" value="Aminotransferase_I/II_large"/>
</dbReference>
<sequence>MVLTGKMLMRATMPLRLRGASASAAVTARSRGISTRVAAIGNNVFAEISLLAAQHGAVNLGQGFPSFHTPEFVKQAAIDAINGNHNQYTRPGGQADYVNVLAEMYSPLLKRELNPMKEIVTFNGAQEGIASIMAALLEPGDEVVTFEPYFDAYKTVSTLLGIKTVGIPFELSPEKQQEFNCRDTNATFSSGDFRIDLDKLDQTITKKTKMIVLNTPHNPTGKVFSKHELEQIAEMLKKHPHVLILSDEVYEFMAYDGLQHERIASFPGLFDRTISLFSAGKTFSCTGWRVGYAIAPEHLAAAITKAHSTVPFCGTTPLEVAMASCFKQVQTNGYLDELKATLEAKRDRLVGALTEANWRPIVPEGGYFVCCNVTHLPVFQEFADIKITPELPKPQYPDYQFAYKLCKDYKLAMIPTSPFFTRPEHQLAPGVVRLAFCKDDETVDAAIRVISSFKS</sequence>
<dbReference type="Pfam" id="PF00155">
    <property type="entry name" value="Aminotran_1_2"/>
    <property type="match status" value="1"/>
</dbReference>
<evidence type="ECO:0000256" key="3">
    <source>
        <dbReference type="ARBA" id="ARBA00022576"/>
    </source>
</evidence>
<dbReference type="eggNOG" id="KOG0257">
    <property type="taxonomic scope" value="Eukaryota"/>
</dbReference>
<keyword evidence="3" id="KW-0032">Aminotransferase</keyword>
<dbReference type="SUPFAM" id="SSF53383">
    <property type="entry name" value="PLP-dependent transferases"/>
    <property type="match status" value="1"/>
</dbReference>
<dbReference type="VEuPathDB" id="FungiDB:PYU1_G003075"/>
<dbReference type="PANTHER" id="PTHR43807:SF20">
    <property type="entry name" value="FI04487P"/>
    <property type="match status" value="1"/>
</dbReference>
<keyword evidence="8" id="KW-1185">Reference proteome</keyword>
<organism evidence="7 8">
    <name type="scientific">Globisporangium ultimum (strain ATCC 200006 / CBS 805.95 / DAOM BR144)</name>
    <name type="common">Pythium ultimum</name>
    <dbReference type="NCBI Taxonomy" id="431595"/>
    <lineage>
        <taxon>Eukaryota</taxon>
        <taxon>Sar</taxon>
        <taxon>Stramenopiles</taxon>
        <taxon>Oomycota</taxon>
        <taxon>Peronosporomycetes</taxon>
        <taxon>Pythiales</taxon>
        <taxon>Pythiaceae</taxon>
        <taxon>Globisporangium</taxon>
    </lineage>
</organism>
<evidence type="ECO:0000259" key="6">
    <source>
        <dbReference type="Pfam" id="PF00155"/>
    </source>
</evidence>
<dbReference type="GO" id="GO:0005737">
    <property type="term" value="C:cytoplasm"/>
    <property type="evidence" value="ECO:0007669"/>
    <property type="project" value="TreeGrafter"/>
</dbReference>
<dbReference type="Gene3D" id="3.90.1150.10">
    <property type="entry name" value="Aspartate Aminotransferase, domain 1"/>
    <property type="match status" value="1"/>
</dbReference>
<evidence type="ECO:0000313" key="7">
    <source>
        <dbReference type="EnsemblProtists" id="PYU1_T003079"/>
    </source>
</evidence>
<dbReference type="STRING" id="431595.K3WDN8"/>
<reference evidence="8" key="2">
    <citation type="submission" date="2010-04" db="EMBL/GenBank/DDBJ databases">
        <authorList>
            <person name="Buell R."/>
            <person name="Hamilton J."/>
            <person name="Hostetler J."/>
        </authorList>
    </citation>
    <scope>NUCLEOTIDE SEQUENCE [LARGE SCALE GENOMIC DNA]</scope>
    <source>
        <strain evidence="8">DAOM:BR144</strain>
    </source>
</reference>
<dbReference type="GO" id="GO:0030170">
    <property type="term" value="F:pyridoxal phosphate binding"/>
    <property type="evidence" value="ECO:0007669"/>
    <property type="project" value="InterPro"/>
</dbReference>
<dbReference type="HOGENOM" id="CLU_017584_4_0_1"/>
<dbReference type="EMBL" id="GL376628">
    <property type="status" value="NOT_ANNOTATED_CDS"/>
    <property type="molecule type" value="Genomic_DNA"/>
</dbReference>
<dbReference type="InterPro" id="IPR015422">
    <property type="entry name" value="PyrdxlP-dep_Trfase_small"/>
</dbReference>
<dbReference type="AlphaFoldDB" id="K3WDN8"/>
<evidence type="ECO:0000256" key="1">
    <source>
        <dbReference type="ARBA" id="ARBA00001933"/>
    </source>
</evidence>
<accession>K3WDN8</accession>
<dbReference type="FunFam" id="3.40.640.10:FF:000024">
    <property type="entry name" value="Kynurenine--oxoglutarate transaminase 3"/>
    <property type="match status" value="1"/>
</dbReference>
<keyword evidence="4" id="KW-0808">Transferase</keyword>
<dbReference type="PANTHER" id="PTHR43807">
    <property type="entry name" value="FI04487P"/>
    <property type="match status" value="1"/>
</dbReference>
<keyword evidence="5" id="KW-0663">Pyridoxal phosphate</keyword>
<dbReference type="InParanoid" id="K3WDN8"/>
<evidence type="ECO:0000256" key="5">
    <source>
        <dbReference type="ARBA" id="ARBA00022898"/>
    </source>
</evidence>
<evidence type="ECO:0000313" key="8">
    <source>
        <dbReference type="Proteomes" id="UP000019132"/>
    </source>
</evidence>
<dbReference type="Gene3D" id="3.40.640.10">
    <property type="entry name" value="Type I PLP-dependent aspartate aminotransferase-like (Major domain)"/>
    <property type="match status" value="1"/>
</dbReference>
<dbReference type="InterPro" id="IPR015424">
    <property type="entry name" value="PyrdxlP-dep_Trfase"/>
</dbReference>
<reference evidence="7" key="3">
    <citation type="submission" date="2015-02" db="UniProtKB">
        <authorList>
            <consortium name="EnsemblProtists"/>
        </authorList>
    </citation>
    <scope>IDENTIFICATION</scope>
    <source>
        <strain evidence="7">DAOM BR144</strain>
    </source>
</reference>
<proteinExistence type="inferred from homology"/>